<name>A0AAW2KZ41_9LAMI</name>
<sequence length="154" mass="17001">MGKRAIGNKCVFKLKLKPNGTVERYKGRLVAKGYNQVEGEDYIERFSLVAKAITVRILLAIDSSCGIPYSLAGILILLVYVDDVLLISPSETEITKAKCFLDSEFVIKDLGHAKYFLGLEIAHCAAETSITQHKYVHETILGSTLVNQLVLPCL</sequence>
<accession>A0AAW2KZ41</accession>
<feature type="domain" description="Reverse transcriptase Ty1/copia-type" evidence="1">
    <location>
        <begin position="73"/>
        <end position="145"/>
    </location>
</feature>
<dbReference type="InterPro" id="IPR013103">
    <property type="entry name" value="RVT_2"/>
</dbReference>
<feature type="domain" description="Reverse transcriptase Ty1/copia-type" evidence="1">
    <location>
        <begin position="2"/>
        <end position="63"/>
    </location>
</feature>
<evidence type="ECO:0000259" key="1">
    <source>
        <dbReference type="Pfam" id="PF07727"/>
    </source>
</evidence>
<dbReference type="Pfam" id="PF07727">
    <property type="entry name" value="RVT_2"/>
    <property type="match status" value="2"/>
</dbReference>
<proteinExistence type="predicted"/>
<gene>
    <name evidence="2" type="ORF">Scaly_2923000</name>
</gene>
<dbReference type="EMBL" id="JACGWM010000174">
    <property type="protein sequence ID" value="KAL0311634.1"/>
    <property type="molecule type" value="Genomic_DNA"/>
</dbReference>
<evidence type="ECO:0000313" key="2">
    <source>
        <dbReference type="EMBL" id="KAL0311634.1"/>
    </source>
</evidence>
<reference evidence="2" key="1">
    <citation type="submission" date="2020-06" db="EMBL/GenBank/DDBJ databases">
        <authorList>
            <person name="Li T."/>
            <person name="Hu X."/>
            <person name="Zhang T."/>
            <person name="Song X."/>
            <person name="Zhang H."/>
            <person name="Dai N."/>
            <person name="Sheng W."/>
            <person name="Hou X."/>
            <person name="Wei L."/>
        </authorList>
    </citation>
    <scope>NUCLEOTIDE SEQUENCE</scope>
    <source>
        <strain evidence="2">KEN8</strain>
        <tissue evidence="2">Leaf</tissue>
    </source>
</reference>
<comment type="caution">
    <text evidence="2">The sequence shown here is derived from an EMBL/GenBank/DDBJ whole genome shotgun (WGS) entry which is preliminary data.</text>
</comment>
<dbReference type="AlphaFoldDB" id="A0AAW2KZ41"/>
<protein>
    <submittedName>
        <fullName evidence="2">Retrovirus-related Pol polyprotein from transposon RE2</fullName>
    </submittedName>
</protein>
<reference evidence="2" key="2">
    <citation type="journal article" date="2024" name="Plant">
        <title>Genomic evolution and insights into agronomic trait innovations of Sesamum species.</title>
        <authorList>
            <person name="Miao H."/>
            <person name="Wang L."/>
            <person name="Qu L."/>
            <person name="Liu H."/>
            <person name="Sun Y."/>
            <person name="Le M."/>
            <person name="Wang Q."/>
            <person name="Wei S."/>
            <person name="Zheng Y."/>
            <person name="Lin W."/>
            <person name="Duan Y."/>
            <person name="Cao H."/>
            <person name="Xiong S."/>
            <person name="Wang X."/>
            <person name="Wei L."/>
            <person name="Li C."/>
            <person name="Ma Q."/>
            <person name="Ju M."/>
            <person name="Zhao R."/>
            <person name="Li G."/>
            <person name="Mu C."/>
            <person name="Tian Q."/>
            <person name="Mei H."/>
            <person name="Zhang T."/>
            <person name="Gao T."/>
            <person name="Zhang H."/>
        </authorList>
    </citation>
    <scope>NUCLEOTIDE SEQUENCE</scope>
    <source>
        <strain evidence="2">KEN8</strain>
    </source>
</reference>
<organism evidence="2">
    <name type="scientific">Sesamum calycinum</name>
    <dbReference type="NCBI Taxonomy" id="2727403"/>
    <lineage>
        <taxon>Eukaryota</taxon>
        <taxon>Viridiplantae</taxon>
        <taxon>Streptophyta</taxon>
        <taxon>Embryophyta</taxon>
        <taxon>Tracheophyta</taxon>
        <taxon>Spermatophyta</taxon>
        <taxon>Magnoliopsida</taxon>
        <taxon>eudicotyledons</taxon>
        <taxon>Gunneridae</taxon>
        <taxon>Pentapetalae</taxon>
        <taxon>asterids</taxon>
        <taxon>lamiids</taxon>
        <taxon>Lamiales</taxon>
        <taxon>Pedaliaceae</taxon>
        <taxon>Sesamum</taxon>
    </lineage>
</organism>